<reference evidence="2" key="1">
    <citation type="submission" date="2019-08" db="EMBL/GenBank/DDBJ databases">
        <title>The complete genome of Acinetobacter defluvii strain WCHAD010030.</title>
        <authorList>
            <person name="Hu Y."/>
            <person name="Qin J."/>
            <person name="Feng Y."/>
            <person name="Zong Z."/>
        </authorList>
    </citation>
    <scope>NUCLEOTIDE SEQUENCE</scope>
    <source>
        <strain evidence="2">WCHA30</strain>
    </source>
</reference>
<gene>
    <name evidence="2" type="ORF">DJ533_09950</name>
</gene>
<protein>
    <submittedName>
        <fullName evidence="2">VWA domain-containing protein</fullName>
    </submittedName>
</protein>
<dbReference type="SUPFAM" id="SSF53300">
    <property type="entry name" value="vWA-like"/>
    <property type="match status" value="1"/>
</dbReference>
<keyword evidence="3" id="KW-1185">Reference proteome</keyword>
<dbReference type="STRING" id="1871111.GCA_001704615_03227"/>
<evidence type="ECO:0000313" key="3">
    <source>
        <dbReference type="Proteomes" id="UP000245977"/>
    </source>
</evidence>
<dbReference type="Proteomes" id="UP000245977">
    <property type="component" value="Chromosome"/>
</dbReference>
<feature type="domain" description="VWFA" evidence="1">
    <location>
        <begin position="5"/>
        <end position="158"/>
    </location>
</feature>
<dbReference type="AlphaFoldDB" id="A0A2S2FD10"/>
<dbReference type="RefSeq" id="WP_065993904.1">
    <property type="nucleotide sequence ID" value="NZ_CP029397.2"/>
</dbReference>
<dbReference type="PROSITE" id="PS50234">
    <property type="entry name" value="VWFA"/>
    <property type="match status" value="1"/>
</dbReference>
<proteinExistence type="predicted"/>
<dbReference type="InterPro" id="IPR002035">
    <property type="entry name" value="VWF_A"/>
</dbReference>
<dbReference type="Gene3D" id="3.40.50.410">
    <property type="entry name" value="von Willebrand factor, type A domain"/>
    <property type="match status" value="1"/>
</dbReference>
<dbReference type="InterPro" id="IPR028274">
    <property type="entry name" value="TerY-C"/>
</dbReference>
<dbReference type="Pfam" id="PF00092">
    <property type="entry name" value="VWA"/>
    <property type="match status" value="1"/>
</dbReference>
<name>A0A2S2FD10_9GAMM</name>
<dbReference type="EMBL" id="CP029397">
    <property type="protein sequence ID" value="AWL28867.1"/>
    <property type="molecule type" value="Genomic_DNA"/>
</dbReference>
<organism evidence="2 3">
    <name type="scientific">Acinetobacter defluvii</name>
    <dbReference type="NCBI Taxonomy" id="1871111"/>
    <lineage>
        <taxon>Bacteria</taxon>
        <taxon>Pseudomonadati</taxon>
        <taxon>Pseudomonadota</taxon>
        <taxon>Gammaproteobacteria</taxon>
        <taxon>Moraxellales</taxon>
        <taxon>Moraxellaceae</taxon>
        <taxon>Acinetobacter</taxon>
    </lineage>
</organism>
<dbReference type="OrthoDB" id="9806395at2"/>
<evidence type="ECO:0000259" key="1">
    <source>
        <dbReference type="PROSITE" id="PS50234"/>
    </source>
</evidence>
<evidence type="ECO:0000313" key="2">
    <source>
        <dbReference type="EMBL" id="AWL28867.1"/>
    </source>
</evidence>
<dbReference type="Pfam" id="PF15616">
    <property type="entry name" value="TerY_C"/>
    <property type="match status" value="1"/>
</dbReference>
<sequence>MRRLPVFFVIDCSESMAGQPLVAVQEGVDFIMSSLRTDPYALETVYVSVIAYAGIVRTLVPLTELYAYQRCELPLGGGTHLGKALEHLAKEIDRSVIKTTADVKGDWKPVVYLFTDGRPTDDYQDAIQQWKAKYSHRVTLIVIGLGQDVDFSILKELTEHCISVDQINQEYVKGLCKWISASVVSQSVSVANFQNSEELIPLDQRYMNLAKSKLTFRKSHADDRVVTFIGRCQKLQHPYILKYSRNLQYGGLSDLNINLYNFKLETCEAISEEYFSWTDHHAEKPQINTSKLEGWSQCPHCYADTAFAMCGCGNLMCYDGYSEYVVCPWCRRQVSFSAEGGDFDLTRGQG</sequence>
<dbReference type="InterPro" id="IPR036465">
    <property type="entry name" value="vWFA_dom_sf"/>
</dbReference>
<dbReference type="KEGG" id="adv:DJ533_09950"/>
<accession>A0A2S2FD10</accession>
<dbReference type="SMART" id="SM00327">
    <property type="entry name" value="VWA"/>
    <property type="match status" value="1"/>
</dbReference>